<name>A0AAE1SWY5_9SOLA</name>
<evidence type="ECO:0000313" key="2">
    <source>
        <dbReference type="EMBL" id="KAK4377300.1"/>
    </source>
</evidence>
<accession>A0AAE1SWY5</accession>
<keyword evidence="3" id="KW-1185">Reference proteome</keyword>
<organism evidence="2 3">
    <name type="scientific">Anisodus tanguticus</name>
    <dbReference type="NCBI Taxonomy" id="243964"/>
    <lineage>
        <taxon>Eukaryota</taxon>
        <taxon>Viridiplantae</taxon>
        <taxon>Streptophyta</taxon>
        <taxon>Embryophyta</taxon>
        <taxon>Tracheophyta</taxon>
        <taxon>Spermatophyta</taxon>
        <taxon>Magnoliopsida</taxon>
        <taxon>eudicotyledons</taxon>
        <taxon>Gunneridae</taxon>
        <taxon>Pentapetalae</taxon>
        <taxon>asterids</taxon>
        <taxon>lamiids</taxon>
        <taxon>Solanales</taxon>
        <taxon>Solanaceae</taxon>
        <taxon>Solanoideae</taxon>
        <taxon>Hyoscyameae</taxon>
        <taxon>Anisodus</taxon>
    </lineage>
</organism>
<sequence>MNVGDANSIGNNNIIEDKEKAREKNISNAEEQSNNIHKAKNEVLPNEIYKLRRKRGRKSKKEISEGERQSIAINKTVTRKVCTEWIVDLHAKFMEAVQQLVEGTIIGELQKSKNFIVSDQVKYLQSGYQQRSSFRKYEIMPRLQTNIPIQQQQCNPDQTQRDPEFLFSTHNTNIFARGETSTLQQPYISQLQIQPHYIRIDNPFNNLFLLDQSNAGDGLGQQYGSLFEILGSQELQDPTIERTNYRLGLTFNNGDHHTQND</sequence>
<reference evidence="2" key="1">
    <citation type="submission" date="2023-12" db="EMBL/GenBank/DDBJ databases">
        <title>Genome assembly of Anisodus tanguticus.</title>
        <authorList>
            <person name="Wang Y.-J."/>
        </authorList>
    </citation>
    <scope>NUCLEOTIDE SEQUENCE</scope>
    <source>
        <strain evidence="2">KB-2021</strain>
        <tissue evidence="2">Leaf</tissue>
    </source>
</reference>
<dbReference type="EMBL" id="JAVYJV010000002">
    <property type="protein sequence ID" value="KAK4377300.1"/>
    <property type="molecule type" value="Genomic_DNA"/>
</dbReference>
<comment type="caution">
    <text evidence="2">The sequence shown here is derived from an EMBL/GenBank/DDBJ whole genome shotgun (WGS) entry which is preliminary data.</text>
</comment>
<feature type="region of interest" description="Disordered" evidence="1">
    <location>
        <begin position="1"/>
        <end position="39"/>
    </location>
</feature>
<proteinExistence type="predicted"/>
<dbReference type="Proteomes" id="UP001291623">
    <property type="component" value="Unassembled WGS sequence"/>
</dbReference>
<gene>
    <name evidence="2" type="ORF">RND71_003596</name>
</gene>
<feature type="compositionally biased region" description="Basic and acidic residues" evidence="1">
    <location>
        <begin position="15"/>
        <end position="25"/>
    </location>
</feature>
<protein>
    <submittedName>
        <fullName evidence="2">Uncharacterized protein</fullName>
    </submittedName>
</protein>
<dbReference type="AlphaFoldDB" id="A0AAE1SWY5"/>
<feature type="compositionally biased region" description="Polar residues" evidence="1">
    <location>
        <begin position="26"/>
        <end position="36"/>
    </location>
</feature>
<evidence type="ECO:0000256" key="1">
    <source>
        <dbReference type="SAM" id="MobiDB-lite"/>
    </source>
</evidence>
<evidence type="ECO:0000313" key="3">
    <source>
        <dbReference type="Proteomes" id="UP001291623"/>
    </source>
</evidence>